<reference evidence="2 3" key="1">
    <citation type="submission" date="2015-07" db="EMBL/GenBank/DDBJ databases">
        <title>Isolation and Genomic Characterization of a Novel Halophilic Metal-Reducing Deltaproteobacterium from the Deep Subsurface.</title>
        <authorList>
            <person name="Badalamenti J.P."/>
            <person name="Summers Z.M."/>
            <person name="Gralnick J.A."/>
            <person name="Bond D.R."/>
        </authorList>
    </citation>
    <scope>NUCLEOTIDE SEQUENCE [LARGE SCALE GENOMIC DNA]</scope>
    <source>
        <strain evidence="2 3">WTL</strain>
    </source>
</reference>
<dbReference type="SUPFAM" id="SSF46785">
    <property type="entry name" value="Winged helix' DNA-binding domain"/>
    <property type="match status" value="1"/>
</dbReference>
<dbReference type="PATRIC" id="fig|1603606.3.peg.3378"/>
<dbReference type="InterPro" id="IPR039422">
    <property type="entry name" value="MarR/SlyA-like"/>
</dbReference>
<dbReference type="STRING" id="1603606.DSOUD_3133"/>
<dbReference type="InterPro" id="IPR000835">
    <property type="entry name" value="HTH_MarR-typ"/>
</dbReference>
<dbReference type="KEGG" id="des:DSOUD_3133"/>
<keyword evidence="3" id="KW-1185">Reference proteome</keyword>
<dbReference type="RefSeq" id="WP_053551837.1">
    <property type="nucleotide sequence ID" value="NZ_CP010802.1"/>
</dbReference>
<gene>
    <name evidence="2" type="ORF">DSOUD_3133</name>
</gene>
<dbReference type="PROSITE" id="PS50995">
    <property type="entry name" value="HTH_MARR_2"/>
    <property type="match status" value="1"/>
</dbReference>
<dbReference type="OrthoDB" id="9799747at2"/>
<evidence type="ECO:0000313" key="2">
    <source>
        <dbReference type="EMBL" id="ALC17858.1"/>
    </source>
</evidence>
<protein>
    <submittedName>
        <fullName evidence="2">Transcriptional regulator, MarR family</fullName>
    </submittedName>
</protein>
<dbReference type="SMART" id="SM00347">
    <property type="entry name" value="HTH_MARR"/>
    <property type="match status" value="1"/>
</dbReference>
<proteinExistence type="predicted"/>
<feature type="domain" description="HTH marR-type" evidence="1">
    <location>
        <begin position="11"/>
        <end position="143"/>
    </location>
</feature>
<evidence type="ECO:0000259" key="1">
    <source>
        <dbReference type="PROSITE" id="PS50995"/>
    </source>
</evidence>
<dbReference type="PANTHER" id="PTHR33164:SF101">
    <property type="entry name" value="TRANSCRIPTIONAL REPRESSOR MPRA"/>
    <property type="match status" value="1"/>
</dbReference>
<dbReference type="PANTHER" id="PTHR33164">
    <property type="entry name" value="TRANSCRIPTIONAL REGULATOR, MARR FAMILY"/>
    <property type="match status" value="1"/>
</dbReference>
<sequence length="147" mass="16302">MKTAGKETYRALNTYTKLMRAAESVTSRAHRILAEPKLTLSQFGVLEALYHKGPLCQRDIAAKILKSAGNITLVIDNLEKRGLVRRERDNEDRRYLTIHLTAAGTSLISTVFADVETKIVAEMASLDEKEQELLGRLCKKLGTKGGS</sequence>
<dbReference type="InterPro" id="IPR036390">
    <property type="entry name" value="WH_DNA-bd_sf"/>
</dbReference>
<dbReference type="Pfam" id="PF01047">
    <property type="entry name" value="MarR"/>
    <property type="match status" value="1"/>
</dbReference>
<dbReference type="AlphaFoldDB" id="A0A0M4D3P7"/>
<dbReference type="InterPro" id="IPR036388">
    <property type="entry name" value="WH-like_DNA-bd_sf"/>
</dbReference>
<dbReference type="GO" id="GO:0006950">
    <property type="term" value="P:response to stress"/>
    <property type="evidence" value="ECO:0007669"/>
    <property type="project" value="TreeGrafter"/>
</dbReference>
<dbReference type="GO" id="GO:0003700">
    <property type="term" value="F:DNA-binding transcription factor activity"/>
    <property type="evidence" value="ECO:0007669"/>
    <property type="project" value="InterPro"/>
</dbReference>
<accession>A0A0M4D3P7</accession>
<dbReference type="Proteomes" id="UP000057158">
    <property type="component" value="Chromosome"/>
</dbReference>
<dbReference type="EMBL" id="CP010802">
    <property type="protein sequence ID" value="ALC17858.1"/>
    <property type="molecule type" value="Genomic_DNA"/>
</dbReference>
<evidence type="ECO:0000313" key="3">
    <source>
        <dbReference type="Proteomes" id="UP000057158"/>
    </source>
</evidence>
<name>A0A0M4D3P7_9BACT</name>
<organism evidence="2 3">
    <name type="scientific">Desulfuromonas soudanensis</name>
    <dbReference type="NCBI Taxonomy" id="1603606"/>
    <lineage>
        <taxon>Bacteria</taxon>
        <taxon>Pseudomonadati</taxon>
        <taxon>Thermodesulfobacteriota</taxon>
        <taxon>Desulfuromonadia</taxon>
        <taxon>Desulfuromonadales</taxon>
        <taxon>Desulfuromonadaceae</taxon>
        <taxon>Desulfuromonas</taxon>
    </lineage>
</organism>
<dbReference type="PRINTS" id="PR00598">
    <property type="entry name" value="HTHMARR"/>
</dbReference>
<dbReference type="Gene3D" id="1.10.10.10">
    <property type="entry name" value="Winged helix-like DNA-binding domain superfamily/Winged helix DNA-binding domain"/>
    <property type="match status" value="1"/>
</dbReference>